<keyword evidence="2" id="KW-0548">Nucleotidyltransferase</keyword>
<dbReference type="PANTHER" id="PTHR37984:SF5">
    <property type="entry name" value="PROTEIN NYNRIN-LIKE"/>
    <property type="match status" value="1"/>
</dbReference>
<evidence type="ECO:0000256" key="6">
    <source>
        <dbReference type="ARBA" id="ARBA00022918"/>
    </source>
</evidence>
<keyword evidence="5" id="KW-0378">Hydrolase</keyword>
<keyword evidence="9" id="KW-1185">Reference proteome</keyword>
<keyword evidence="1" id="KW-0808">Transferase</keyword>
<protein>
    <recommendedName>
        <fullName evidence="7">Reverse transcriptase RNase H-like domain-containing protein</fullName>
    </recommendedName>
</protein>
<dbReference type="InterPro" id="IPR041373">
    <property type="entry name" value="RT_RNaseH"/>
</dbReference>
<dbReference type="AlphaFoldDB" id="A0A9Q3EEK7"/>
<dbReference type="InterPro" id="IPR043502">
    <property type="entry name" value="DNA/RNA_pol_sf"/>
</dbReference>
<organism evidence="8 9">
    <name type="scientific">Austropuccinia psidii MF-1</name>
    <dbReference type="NCBI Taxonomy" id="1389203"/>
    <lineage>
        <taxon>Eukaryota</taxon>
        <taxon>Fungi</taxon>
        <taxon>Dikarya</taxon>
        <taxon>Basidiomycota</taxon>
        <taxon>Pucciniomycotina</taxon>
        <taxon>Pucciniomycetes</taxon>
        <taxon>Pucciniales</taxon>
        <taxon>Sphaerophragmiaceae</taxon>
        <taxon>Austropuccinia</taxon>
    </lineage>
</organism>
<keyword evidence="6" id="KW-0695">RNA-directed DNA polymerase</keyword>
<evidence type="ECO:0000259" key="7">
    <source>
        <dbReference type="Pfam" id="PF17917"/>
    </source>
</evidence>
<dbReference type="EMBL" id="AVOT02027681">
    <property type="protein sequence ID" value="MBW0519844.1"/>
    <property type="molecule type" value="Genomic_DNA"/>
</dbReference>
<dbReference type="SUPFAM" id="SSF56672">
    <property type="entry name" value="DNA/RNA polymerases"/>
    <property type="match status" value="1"/>
</dbReference>
<accession>A0A9Q3EEK7</accession>
<dbReference type="PANTHER" id="PTHR37984">
    <property type="entry name" value="PROTEIN CBG26694"/>
    <property type="match status" value="1"/>
</dbReference>
<reference evidence="8" key="1">
    <citation type="submission" date="2021-03" db="EMBL/GenBank/DDBJ databases">
        <title>Draft genome sequence of rust myrtle Austropuccinia psidii MF-1, a brazilian biotype.</title>
        <authorList>
            <person name="Quecine M.C."/>
            <person name="Pachon D.M.R."/>
            <person name="Bonatelli M.L."/>
            <person name="Correr F.H."/>
            <person name="Franceschini L.M."/>
            <person name="Leite T.F."/>
            <person name="Margarido G.R.A."/>
            <person name="Almeida C.A."/>
            <person name="Ferrarezi J.A."/>
            <person name="Labate C.A."/>
        </authorList>
    </citation>
    <scope>NUCLEOTIDE SEQUENCE</scope>
    <source>
        <strain evidence="8">MF-1</strain>
    </source>
</reference>
<evidence type="ECO:0000256" key="2">
    <source>
        <dbReference type="ARBA" id="ARBA00022695"/>
    </source>
</evidence>
<dbReference type="GO" id="GO:0016787">
    <property type="term" value="F:hydrolase activity"/>
    <property type="evidence" value="ECO:0007669"/>
    <property type="project" value="UniProtKB-KW"/>
</dbReference>
<dbReference type="GO" id="GO:0003964">
    <property type="term" value="F:RNA-directed DNA polymerase activity"/>
    <property type="evidence" value="ECO:0007669"/>
    <property type="project" value="UniProtKB-KW"/>
</dbReference>
<dbReference type="CDD" id="cd09274">
    <property type="entry name" value="RNase_HI_RT_Ty3"/>
    <property type="match status" value="1"/>
</dbReference>
<keyword evidence="4" id="KW-0255">Endonuclease</keyword>
<keyword evidence="3" id="KW-0540">Nuclease</keyword>
<feature type="domain" description="Reverse transcriptase RNase H-like" evidence="7">
    <location>
        <begin position="75"/>
        <end position="168"/>
    </location>
</feature>
<dbReference type="GO" id="GO:0004519">
    <property type="term" value="F:endonuclease activity"/>
    <property type="evidence" value="ECO:0007669"/>
    <property type="project" value="UniProtKB-KW"/>
</dbReference>
<evidence type="ECO:0000256" key="5">
    <source>
        <dbReference type="ARBA" id="ARBA00022801"/>
    </source>
</evidence>
<comment type="caution">
    <text evidence="8">The sequence shown here is derived from an EMBL/GenBank/DDBJ whole genome shotgun (WGS) entry which is preliminary data.</text>
</comment>
<evidence type="ECO:0000256" key="4">
    <source>
        <dbReference type="ARBA" id="ARBA00022759"/>
    </source>
</evidence>
<evidence type="ECO:0000256" key="3">
    <source>
        <dbReference type="ARBA" id="ARBA00022722"/>
    </source>
</evidence>
<evidence type="ECO:0000313" key="8">
    <source>
        <dbReference type="EMBL" id="MBW0519844.1"/>
    </source>
</evidence>
<evidence type="ECO:0000256" key="1">
    <source>
        <dbReference type="ARBA" id="ARBA00022679"/>
    </source>
</evidence>
<dbReference type="Proteomes" id="UP000765509">
    <property type="component" value="Unassembled WGS sequence"/>
</dbReference>
<evidence type="ECO:0000313" key="9">
    <source>
        <dbReference type="Proteomes" id="UP000765509"/>
    </source>
</evidence>
<gene>
    <name evidence="8" type="ORF">O181_059559</name>
</gene>
<dbReference type="Pfam" id="PF17917">
    <property type="entry name" value="RT_RNaseH"/>
    <property type="match status" value="1"/>
</dbReference>
<proteinExistence type="predicted"/>
<dbReference type="InterPro" id="IPR050951">
    <property type="entry name" value="Retrovirus_Pol_polyprotein"/>
</dbReference>
<sequence>MKEKRIENGYKYREAFASDNEPLGAIKGNEVEIMLNVERPYPSLLRRPAYPASPRAREEFKTGKFLSSGILMCVEGLGAALHQYQIVNDKPYEGQIFFISRQIKPTEERYGASQMECLFLIWSLDKLHYYLYGSVFEVISNCSALKSLLNRKTPNRHILRWQISIQEYRGNVTIVHKAGNIHKNADGLSIWALPNTFYNPSYVSTSAEPQISIEGINITDVGTEFFEEARESFKKDNNSHILTALLDKYCEDASLANSLDDIWKTPYENGRFHFFDGILYHNSKHTCFMVLCSRMLIKKILL</sequence>
<name>A0A9Q3EEK7_9BASI</name>